<comment type="similarity">
    <text evidence="3 10">Belongs to the ALG6/ALG8 glucosyltransferase family.</text>
</comment>
<evidence type="ECO:0000256" key="9">
    <source>
        <dbReference type="ARBA" id="ARBA00023136"/>
    </source>
</evidence>
<evidence type="ECO:0000256" key="3">
    <source>
        <dbReference type="ARBA" id="ARBA00008715"/>
    </source>
</evidence>
<feature type="transmembrane region" description="Helical" evidence="10">
    <location>
        <begin position="173"/>
        <end position="189"/>
    </location>
</feature>
<keyword evidence="4 10" id="KW-0328">Glycosyltransferase</keyword>
<feature type="transmembrane region" description="Helical" evidence="10">
    <location>
        <begin position="141"/>
        <end position="166"/>
    </location>
</feature>
<evidence type="ECO:0000256" key="2">
    <source>
        <dbReference type="ARBA" id="ARBA00004922"/>
    </source>
</evidence>
<keyword evidence="9 10" id="KW-0472">Membrane</keyword>
<keyword evidence="7 10" id="KW-0256">Endoplasmic reticulum</keyword>
<evidence type="ECO:0000256" key="7">
    <source>
        <dbReference type="ARBA" id="ARBA00022824"/>
    </source>
</evidence>
<evidence type="ECO:0000256" key="6">
    <source>
        <dbReference type="ARBA" id="ARBA00022692"/>
    </source>
</evidence>
<dbReference type="GO" id="GO:0005789">
    <property type="term" value="C:endoplasmic reticulum membrane"/>
    <property type="evidence" value="ECO:0007669"/>
    <property type="project" value="UniProtKB-SubCell"/>
</dbReference>
<comment type="caution">
    <text evidence="11">The sequence shown here is derived from an EMBL/GenBank/DDBJ whole genome shotgun (WGS) entry which is preliminary data.</text>
</comment>
<proteinExistence type="inferred from homology"/>
<evidence type="ECO:0000256" key="5">
    <source>
        <dbReference type="ARBA" id="ARBA00022679"/>
    </source>
</evidence>
<dbReference type="InterPro" id="IPR004856">
    <property type="entry name" value="Glyco_trans_ALG6/ALG8"/>
</dbReference>
<dbReference type="EC" id="2.4.1.-" evidence="10"/>
<comment type="pathway">
    <text evidence="2 10">Protein modification; protein glycosylation.</text>
</comment>
<evidence type="ECO:0000256" key="8">
    <source>
        <dbReference type="ARBA" id="ARBA00022989"/>
    </source>
</evidence>
<name>A0AAV8ZCA2_9CUCU</name>
<evidence type="ECO:0000256" key="1">
    <source>
        <dbReference type="ARBA" id="ARBA00004477"/>
    </source>
</evidence>
<comment type="caution">
    <text evidence="10">Lacks conserved residue(s) required for the propagation of feature annotation.</text>
</comment>
<evidence type="ECO:0000256" key="10">
    <source>
        <dbReference type="RuleBase" id="RU363110"/>
    </source>
</evidence>
<comment type="subcellular location">
    <subcellularLocation>
        <location evidence="1 10">Endoplasmic reticulum membrane</location>
        <topology evidence="1 10">Multi-pass membrane protein</topology>
    </subcellularLocation>
</comment>
<keyword evidence="8 10" id="KW-1133">Transmembrane helix</keyword>
<accession>A0AAV8ZCA2</accession>
<protein>
    <recommendedName>
        <fullName evidence="10">Alpha-1,3-glucosyltransferase</fullName>
        <ecNumber evidence="10">2.4.1.-</ecNumber>
    </recommendedName>
</protein>
<evidence type="ECO:0000313" key="11">
    <source>
        <dbReference type="EMBL" id="KAJ8961537.1"/>
    </source>
</evidence>
<keyword evidence="6 10" id="KW-0812">Transmembrane</keyword>
<feature type="transmembrane region" description="Helical" evidence="10">
    <location>
        <begin position="303"/>
        <end position="323"/>
    </location>
</feature>
<dbReference type="PANTHER" id="PTHR12413:SF2">
    <property type="entry name" value="DOLICHYL PYROPHOSPHATE GLC1MAN9GLCNAC2 ALPHA-1,3-GLUCOSYLTRANSFERASE-RELATED"/>
    <property type="match status" value="1"/>
</dbReference>
<keyword evidence="12" id="KW-1185">Reference proteome</keyword>
<dbReference type="PANTHER" id="PTHR12413">
    <property type="entry name" value="DOLICHYL GLYCOSYLTRANSFERASE"/>
    <property type="match status" value="1"/>
</dbReference>
<dbReference type="AlphaFoldDB" id="A0AAV8ZCA2"/>
<feature type="transmembrane region" description="Helical" evidence="10">
    <location>
        <begin position="329"/>
        <end position="348"/>
    </location>
</feature>
<feature type="transmembrane region" description="Helical" evidence="10">
    <location>
        <begin position="209"/>
        <end position="228"/>
    </location>
</feature>
<dbReference type="Proteomes" id="UP001162162">
    <property type="component" value="Unassembled WGS sequence"/>
</dbReference>
<sequence length="366" mass="42244">MLTITNKIYSSRSTDFEVHRNWLAITQSLPVNKWYFENTSQWTLDYPPLFAWFEFLLSFPAAYFDEKMLNINHINYSSEKTVLFQRLSVIFTDLVYAFGVYKCSSALQKGWRKDVVLPILLITNCGLIMVDHIHFQYNGVMYGILLISIAYMLQGENLLSAFWFTVLLNMKHIYIYLAPAYFIYLLRHYCFKGALNVKNILSRNTLKHFLALGSIVIGVFLVTFLPFMDHIPQVMSRLFPFKRGLCHAYWAPNIWAVYNTLDKFLFFGAMKTGINLENKTVASMTGGLVQEFSHLVLPNITPVLTMVLTAICMVPAMIKLFLLNKQPTNFVRCIVVCGLTSFMFGWHVHEKAILMSIIPLSLDSHE</sequence>
<organism evidence="11 12">
    <name type="scientific">Aromia moschata</name>
    <dbReference type="NCBI Taxonomy" id="1265417"/>
    <lineage>
        <taxon>Eukaryota</taxon>
        <taxon>Metazoa</taxon>
        <taxon>Ecdysozoa</taxon>
        <taxon>Arthropoda</taxon>
        <taxon>Hexapoda</taxon>
        <taxon>Insecta</taxon>
        <taxon>Pterygota</taxon>
        <taxon>Neoptera</taxon>
        <taxon>Endopterygota</taxon>
        <taxon>Coleoptera</taxon>
        <taxon>Polyphaga</taxon>
        <taxon>Cucujiformia</taxon>
        <taxon>Chrysomeloidea</taxon>
        <taxon>Cerambycidae</taxon>
        <taxon>Cerambycinae</taxon>
        <taxon>Callichromatini</taxon>
        <taxon>Aromia</taxon>
    </lineage>
</organism>
<keyword evidence="5 10" id="KW-0808">Transferase</keyword>
<dbReference type="Pfam" id="PF03155">
    <property type="entry name" value="Alg6_Alg8"/>
    <property type="match status" value="1"/>
</dbReference>
<dbReference type="EMBL" id="JAPWTK010000005">
    <property type="protein sequence ID" value="KAJ8961537.1"/>
    <property type="molecule type" value="Genomic_DNA"/>
</dbReference>
<gene>
    <name evidence="11" type="ORF">NQ318_014789</name>
</gene>
<evidence type="ECO:0000256" key="4">
    <source>
        <dbReference type="ARBA" id="ARBA00022676"/>
    </source>
</evidence>
<dbReference type="GO" id="GO:0042283">
    <property type="term" value="F:dolichyl pyrophosphate Glc1Man9GlcNAc2 alpha-1,3-glucosyltransferase activity"/>
    <property type="evidence" value="ECO:0007669"/>
    <property type="project" value="TreeGrafter"/>
</dbReference>
<dbReference type="GO" id="GO:0006487">
    <property type="term" value="P:protein N-linked glycosylation"/>
    <property type="evidence" value="ECO:0007669"/>
    <property type="project" value="TreeGrafter"/>
</dbReference>
<reference evidence="11" key="1">
    <citation type="journal article" date="2023" name="Insect Mol. Biol.">
        <title>Genome sequencing provides insights into the evolution of gene families encoding plant cell wall-degrading enzymes in longhorned beetles.</title>
        <authorList>
            <person name="Shin N.R."/>
            <person name="Okamura Y."/>
            <person name="Kirsch R."/>
            <person name="Pauchet Y."/>
        </authorList>
    </citation>
    <scope>NUCLEOTIDE SEQUENCE</scope>
    <source>
        <strain evidence="11">AMC_N1</strain>
    </source>
</reference>
<evidence type="ECO:0000313" key="12">
    <source>
        <dbReference type="Proteomes" id="UP001162162"/>
    </source>
</evidence>